<dbReference type="AlphaFoldDB" id="A0A7R7DUY4"/>
<dbReference type="Proteomes" id="UP000611640">
    <property type="component" value="Chromosome"/>
</dbReference>
<organism evidence="4 5">
    <name type="scientific">Actinocatenispora thailandica</name>
    <dbReference type="NCBI Taxonomy" id="227318"/>
    <lineage>
        <taxon>Bacteria</taxon>
        <taxon>Bacillati</taxon>
        <taxon>Actinomycetota</taxon>
        <taxon>Actinomycetes</taxon>
        <taxon>Micromonosporales</taxon>
        <taxon>Micromonosporaceae</taxon>
        <taxon>Actinocatenispora</taxon>
    </lineage>
</organism>
<keyword evidence="2" id="KW-1133">Transmembrane helix</keyword>
<dbReference type="EMBL" id="AP023355">
    <property type="protein sequence ID" value="BCJ38266.1"/>
    <property type="molecule type" value="Genomic_DNA"/>
</dbReference>
<proteinExistence type="predicted"/>
<feature type="region of interest" description="Disordered" evidence="1">
    <location>
        <begin position="1"/>
        <end position="42"/>
    </location>
</feature>
<evidence type="ECO:0000256" key="2">
    <source>
        <dbReference type="SAM" id="Phobius"/>
    </source>
</evidence>
<evidence type="ECO:0000259" key="3">
    <source>
        <dbReference type="Pfam" id="PF11203"/>
    </source>
</evidence>
<name>A0A7R7DUY4_9ACTN</name>
<evidence type="ECO:0000256" key="1">
    <source>
        <dbReference type="SAM" id="MobiDB-lite"/>
    </source>
</evidence>
<gene>
    <name evidence="4" type="ORF">Athai_57690</name>
</gene>
<accession>A0A7R7DUY4</accession>
<protein>
    <recommendedName>
        <fullName evidence="3">Type VII secretion system protein EccE domain-containing protein</fullName>
    </recommendedName>
</protein>
<feature type="transmembrane region" description="Helical" evidence="2">
    <location>
        <begin position="81"/>
        <end position="99"/>
    </location>
</feature>
<keyword evidence="2" id="KW-0472">Membrane</keyword>
<keyword evidence="5" id="KW-1185">Reference proteome</keyword>
<dbReference type="InterPro" id="IPR050051">
    <property type="entry name" value="EccE_dom"/>
</dbReference>
<dbReference type="Pfam" id="PF11203">
    <property type="entry name" value="EccE"/>
    <property type="match status" value="1"/>
</dbReference>
<sequence>MSTGRTAAPRGTETPNRGTATGPRPTMDDRLAGRSGPAGTELPALRALPAGRRRLPGPAVGQLVAVEIAAFAVALVIGRGLLLPVVVTLAVLVTVVLLGRWRGRWWYQQVPLRLRYRRARRGARGTLDPRRGALRELAPRLSATDVTERDATYGLGYDGTGWFAVIEVRDAAVPLSALAELLDERLTRVTVSYRYRAAPTPRLTAWAPAAMSYQDGSAKLAGRVPPGDAATHLCLRLDTADAVTAADSRGGGTAGVSRALAAALRRAERVLSAVGARHRTLRADELLAALTTSVGLAPVPAPGRRIAPGWDRCDVDGYRQVSYQVTGWPPRAGRLDALLATGPTAWTTLTLVLGPGTGSSGHDAPPLRGYLRVAAPPDAFGPATEALAKAAALHGVTLRRLDGEQHTALYATAPTGAEPPGTAVHAAPVAALDRLAPAVPAGGLLLGRDPDRQPVLVPLFGERPRRVLLIGSIWPTRLVLLRCLAVGARARASAGTPDWVSLGRWATGADHWVLPAGAPVPAAHPAAPVLVAVDPTGPAAPPPVPWQTVAATATRPSAALLSGADLVLTGKLLPADARLLGTAFGLPDEQLGLLSRMYDDMVAIVEPGSVRFCWPTPTAVEAEILTPPRRHQPALGAPPR</sequence>
<feature type="domain" description="Type VII secretion system protein EccE" evidence="3">
    <location>
        <begin position="229"/>
        <end position="325"/>
    </location>
</feature>
<evidence type="ECO:0000313" key="4">
    <source>
        <dbReference type="EMBL" id="BCJ38266.1"/>
    </source>
</evidence>
<keyword evidence="2" id="KW-0812">Transmembrane</keyword>
<evidence type="ECO:0000313" key="5">
    <source>
        <dbReference type="Proteomes" id="UP000611640"/>
    </source>
</evidence>
<reference evidence="4 5" key="1">
    <citation type="submission" date="2020-08" db="EMBL/GenBank/DDBJ databases">
        <title>Whole genome shotgun sequence of Actinocatenispora thailandica NBRC 105041.</title>
        <authorList>
            <person name="Komaki H."/>
            <person name="Tamura T."/>
        </authorList>
    </citation>
    <scope>NUCLEOTIDE SEQUENCE [LARGE SCALE GENOMIC DNA]</scope>
    <source>
        <strain evidence="4 5">NBRC 105041</strain>
    </source>
</reference>
<dbReference type="KEGG" id="atl:Athai_57690"/>